<dbReference type="AlphaFoldDB" id="A0A317ZD76"/>
<accession>A0A317ZD76</accession>
<proteinExistence type="predicted"/>
<dbReference type="Pfam" id="PF03692">
    <property type="entry name" value="CxxCxxCC"/>
    <property type="match status" value="1"/>
</dbReference>
<protein>
    <submittedName>
        <fullName evidence="1">YkgJ family cysteine cluster protein</fullName>
    </submittedName>
</protein>
<organism evidence="1 2">
    <name type="scientific">Coraliomargarita sinensis</name>
    <dbReference type="NCBI Taxonomy" id="2174842"/>
    <lineage>
        <taxon>Bacteria</taxon>
        <taxon>Pseudomonadati</taxon>
        <taxon>Verrucomicrobiota</taxon>
        <taxon>Opitutia</taxon>
        <taxon>Puniceicoccales</taxon>
        <taxon>Coraliomargaritaceae</taxon>
        <taxon>Coraliomargarita</taxon>
    </lineage>
</organism>
<dbReference type="Proteomes" id="UP000247099">
    <property type="component" value="Unassembled WGS sequence"/>
</dbReference>
<dbReference type="EMBL" id="QHJQ01000014">
    <property type="protein sequence ID" value="PXA02960.1"/>
    <property type="molecule type" value="Genomic_DNA"/>
</dbReference>
<dbReference type="RefSeq" id="WP_110132148.1">
    <property type="nucleotide sequence ID" value="NZ_QHJQ01000014.1"/>
</dbReference>
<dbReference type="OrthoDB" id="9810361at2"/>
<evidence type="ECO:0000313" key="2">
    <source>
        <dbReference type="Proteomes" id="UP000247099"/>
    </source>
</evidence>
<evidence type="ECO:0000313" key="1">
    <source>
        <dbReference type="EMBL" id="PXA02960.1"/>
    </source>
</evidence>
<reference evidence="1 2" key="1">
    <citation type="submission" date="2018-05" db="EMBL/GenBank/DDBJ databases">
        <title>Coraliomargarita sinensis sp. nov., isolated from a marine solar saltern.</title>
        <authorList>
            <person name="Zhou L.Y."/>
        </authorList>
    </citation>
    <scope>NUCLEOTIDE SEQUENCE [LARGE SCALE GENOMIC DNA]</scope>
    <source>
        <strain evidence="1 2">WN38</strain>
    </source>
</reference>
<comment type="caution">
    <text evidence="1">The sequence shown here is derived from an EMBL/GenBank/DDBJ whole genome shotgun (WGS) entry which is preliminary data.</text>
</comment>
<dbReference type="InParanoid" id="A0A317ZD76"/>
<keyword evidence="2" id="KW-1185">Reference proteome</keyword>
<gene>
    <name evidence="1" type="ORF">DDZ13_14325</name>
</gene>
<name>A0A317ZD76_9BACT</name>
<dbReference type="InterPro" id="IPR005358">
    <property type="entry name" value="Puta_zinc/iron-chelating_dom"/>
</dbReference>
<sequence length="109" mass="12462">MAQTSEYDCTNCGACCRCFPIFASAEDAEQEIRIKSETRRLEPHLATKDKVYQLYPLPFHQRCAFLLQDQLCSIYATRPEVCRRFAAGSTQCIEARERSGVVKHHTSTK</sequence>